<feature type="zinc finger region" description="C3H1-type" evidence="6">
    <location>
        <begin position="1066"/>
        <end position="1093"/>
    </location>
</feature>
<feature type="compositionally biased region" description="Polar residues" evidence="7">
    <location>
        <begin position="698"/>
        <end position="711"/>
    </location>
</feature>
<dbReference type="SUPFAM" id="SSF52540">
    <property type="entry name" value="P-loop containing nucleoside triphosphate hydrolases"/>
    <property type="match status" value="2"/>
</dbReference>
<keyword evidence="6" id="KW-0863">Zinc-finger</keyword>
<keyword evidence="10" id="KW-1185">Reference proteome</keyword>
<feature type="compositionally biased region" description="Basic and acidic residues" evidence="7">
    <location>
        <begin position="756"/>
        <end position="775"/>
    </location>
</feature>
<evidence type="ECO:0000256" key="2">
    <source>
        <dbReference type="ARBA" id="ARBA00022741"/>
    </source>
</evidence>
<keyword evidence="3" id="KW-0378">Hydrolase</keyword>
<dbReference type="GO" id="GO:0003723">
    <property type="term" value="F:RNA binding"/>
    <property type="evidence" value="ECO:0007669"/>
    <property type="project" value="InterPro"/>
</dbReference>
<evidence type="ECO:0000256" key="1">
    <source>
        <dbReference type="ARBA" id="ARBA00007913"/>
    </source>
</evidence>
<accession>A0AAD9IX20</accession>
<dbReference type="InterPro" id="IPR050534">
    <property type="entry name" value="Coronavir_polyprotein_1ab"/>
</dbReference>
<dbReference type="PANTHER" id="PTHR43788">
    <property type="entry name" value="DNA2/NAM7 HELICASE FAMILY MEMBER"/>
    <property type="match status" value="1"/>
</dbReference>
<dbReference type="InterPro" id="IPR027417">
    <property type="entry name" value="P-loop_NTPase"/>
</dbReference>
<feature type="compositionally biased region" description="Low complexity" evidence="7">
    <location>
        <begin position="906"/>
        <end position="916"/>
    </location>
</feature>
<dbReference type="PROSITE" id="PS50103">
    <property type="entry name" value="ZF_C3H1"/>
    <property type="match status" value="1"/>
</dbReference>
<dbReference type="Gene3D" id="3.40.50.300">
    <property type="entry name" value="P-loop containing nucleotide triphosphate hydrolases"/>
    <property type="match status" value="4"/>
</dbReference>
<evidence type="ECO:0000256" key="7">
    <source>
        <dbReference type="SAM" id="MobiDB-lite"/>
    </source>
</evidence>
<dbReference type="GO" id="GO:0005524">
    <property type="term" value="F:ATP binding"/>
    <property type="evidence" value="ECO:0007669"/>
    <property type="project" value="UniProtKB-KW"/>
</dbReference>
<dbReference type="SMART" id="SM00955">
    <property type="entry name" value="RNB"/>
    <property type="match status" value="1"/>
</dbReference>
<evidence type="ECO:0000256" key="4">
    <source>
        <dbReference type="ARBA" id="ARBA00022806"/>
    </source>
</evidence>
<feature type="region of interest" description="Disordered" evidence="7">
    <location>
        <begin position="660"/>
        <end position="680"/>
    </location>
</feature>
<comment type="similarity">
    <text evidence="1">Belongs to the DNA2/NAM7 helicase family.</text>
</comment>
<evidence type="ECO:0000313" key="10">
    <source>
        <dbReference type="Proteomes" id="UP001208570"/>
    </source>
</evidence>
<dbReference type="SUPFAM" id="SSF47391">
    <property type="entry name" value="Dimerization-anchoring domain of cAMP-dependent PK regulatory subunit"/>
    <property type="match status" value="1"/>
</dbReference>
<reference evidence="9" key="1">
    <citation type="journal article" date="2023" name="Mol. Biol. Evol.">
        <title>Third-Generation Sequencing Reveals the Adaptive Role of the Epigenome in Three Deep-Sea Polychaetes.</title>
        <authorList>
            <person name="Perez M."/>
            <person name="Aroh O."/>
            <person name="Sun Y."/>
            <person name="Lan Y."/>
            <person name="Juniper S.K."/>
            <person name="Young C.R."/>
            <person name="Angers B."/>
            <person name="Qian P.Y."/>
        </authorList>
    </citation>
    <scope>NUCLEOTIDE SEQUENCE</scope>
    <source>
        <strain evidence="9">P08H-3</strain>
    </source>
</reference>
<evidence type="ECO:0000256" key="5">
    <source>
        <dbReference type="ARBA" id="ARBA00022840"/>
    </source>
</evidence>
<dbReference type="InterPro" id="IPR041677">
    <property type="entry name" value="DNA2/NAM7_AAA_11"/>
</dbReference>
<dbReference type="InterPro" id="IPR040687">
    <property type="entry name" value="DUF5586"/>
</dbReference>
<dbReference type="Proteomes" id="UP001208570">
    <property type="component" value="Unassembled WGS sequence"/>
</dbReference>
<dbReference type="InterPro" id="IPR056787">
    <property type="entry name" value="OB_HELZ2"/>
</dbReference>
<feature type="region of interest" description="Disordered" evidence="7">
    <location>
        <begin position="693"/>
        <end position="1006"/>
    </location>
</feature>
<feature type="compositionally biased region" description="Basic and acidic residues" evidence="7">
    <location>
        <begin position="730"/>
        <end position="739"/>
    </location>
</feature>
<dbReference type="InterPro" id="IPR047187">
    <property type="entry name" value="SF1_C_Upf1"/>
</dbReference>
<feature type="region of interest" description="Disordered" evidence="7">
    <location>
        <begin position="402"/>
        <end position="499"/>
    </location>
</feature>
<dbReference type="InterPro" id="IPR003593">
    <property type="entry name" value="AAA+_ATPase"/>
</dbReference>
<dbReference type="GO" id="GO:0004540">
    <property type="term" value="F:RNA nuclease activity"/>
    <property type="evidence" value="ECO:0007669"/>
    <property type="project" value="InterPro"/>
</dbReference>
<dbReference type="GO" id="GO:0016787">
    <property type="term" value="F:hydrolase activity"/>
    <property type="evidence" value="ECO:0007669"/>
    <property type="project" value="UniProtKB-KW"/>
</dbReference>
<dbReference type="Pfam" id="PF00773">
    <property type="entry name" value="RNB"/>
    <property type="match status" value="1"/>
</dbReference>
<evidence type="ECO:0000256" key="3">
    <source>
        <dbReference type="ARBA" id="ARBA00022801"/>
    </source>
</evidence>
<feature type="compositionally biased region" description="Low complexity" evidence="7">
    <location>
        <begin position="829"/>
        <end position="841"/>
    </location>
</feature>
<feature type="region of interest" description="Disordered" evidence="7">
    <location>
        <begin position="2135"/>
        <end position="2154"/>
    </location>
</feature>
<dbReference type="Pfam" id="PF13086">
    <property type="entry name" value="AAA_11"/>
    <property type="match status" value="3"/>
</dbReference>
<keyword evidence="5" id="KW-0067">ATP-binding</keyword>
<dbReference type="Pfam" id="PF25049">
    <property type="entry name" value="OB_HELZ2"/>
    <property type="match status" value="1"/>
</dbReference>
<proteinExistence type="inferred from homology"/>
<dbReference type="GO" id="GO:0043139">
    <property type="term" value="F:5'-3' DNA helicase activity"/>
    <property type="evidence" value="ECO:0007669"/>
    <property type="project" value="TreeGrafter"/>
</dbReference>
<dbReference type="InterPro" id="IPR012340">
    <property type="entry name" value="NA-bd_OB-fold"/>
</dbReference>
<evidence type="ECO:0000313" key="9">
    <source>
        <dbReference type="EMBL" id="KAK2141870.1"/>
    </source>
</evidence>
<dbReference type="FunFam" id="3.40.50.300:FF:001313">
    <property type="entry name" value="Helicase with zinc finger domain 2"/>
    <property type="match status" value="1"/>
</dbReference>
<gene>
    <name evidence="9" type="ORF">LSH36_1027g00079</name>
</gene>
<dbReference type="CDD" id="cd18808">
    <property type="entry name" value="SF1_C_Upf1"/>
    <property type="match status" value="2"/>
</dbReference>
<feature type="compositionally biased region" description="Polar residues" evidence="7">
    <location>
        <begin position="858"/>
        <end position="879"/>
    </location>
</feature>
<keyword evidence="2" id="KW-0547">Nucleotide-binding</keyword>
<feature type="compositionally biased region" description="Basic residues" evidence="7">
    <location>
        <begin position="962"/>
        <end position="973"/>
    </location>
</feature>
<dbReference type="Pfam" id="PF17824">
    <property type="entry name" value="DUF5586"/>
    <property type="match status" value="1"/>
</dbReference>
<keyword evidence="4" id="KW-0347">Helicase</keyword>
<feature type="region of interest" description="Disordered" evidence="7">
    <location>
        <begin position="178"/>
        <end position="206"/>
    </location>
</feature>
<feature type="compositionally biased region" description="Polar residues" evidence="7">
    <location>
        <begin position="740"/>
        <end position="755"/>
    </location>
</feature>
<keyword evidence="6" id="KW-0862">Zinc</keyword>
<dbReference type="PANTHER" id="PTHR43788:SF16">
    <property type="entry name" value="HELICASE WITH ZINC FINGER 2"/>
    <property type="match status" value="1"/>
</dbReference>
<sequence length="3736" mass="427785">MTSAERVQEYLKRHKIGVLFEDLMAKVIADMPDDPVIYLARILNLKAERRGGRNLKTSTNLDNVAVAKKSFDKPWSTNSKRLKDIDTKTGKKSSKPEWNYRTKPVSSSFDDLWDEPKAGRKSQPGSPTKAVAAPAWADPTTDDGEDVMFSVYGYRGPHRSRRESADPLAEELMLVKDKSHQKESTTFSAGSKRSGHRVDSSHHKKALQQYIREHDQKNDSGIEEDRDLQSDDAVELLEDLDDLRREGVKNVKHSGVKLSRTGDITSFQTGDITSSVEDYVLISYLAWKKSYRQQSSVQAPVRVSICARCAKVMGGGVPSEPTPGATFTEIIDDDYNTGKDTGFSHVHSSHFQTAVSDEDEEFESVSQVTGPRRPEWRDSDNEGVTPRKTNAVLSFGIAPSKSMPAFSSDKPQKAGMVTTKSSQFREHNGDDLANNPLRMTWSPAGGFNSTDSEDDDHRNQTARSQTARSQTARSGSAAWQVPPDYDTDSSFYGSPGASKPMRMDREKFSIMAEGGVQRCAPAEEDHVEYRLHPDLASTFFDIKYLLRASDPFYASEFRVDKLAEFVLFNNLLENQMLLNIFFMRRVKDGLVRDGGNIKEFRIRRDVGELQAMIETNIRRRFPAMTESDVRWDTNLSLLNQLLHNPLLNEKRIILPIRREPRRNNSFPPPDNDNVPDPSWLKDTNAYVKAKEKYRKGKISTSETKGLSSKTGYCQKLDTSPAKKKKQHPHFGKESKRKQTGEQSTRLKSPPKSTSGRLERKDNKNKSAKNEQKEDKAIDDEDDEERDEMTETNHLSSGQFQSLLHLDADAARRNVKKGKTPRKANKMKTASNSGSKGSAKKGVGSGGARPQETCGTKGWNHNVSDSPSVTKVTQQIVSDNTLKEYQHPKHQQQQQQLAQKHQDQPDHQLQQRQPQQKVSHTHVEPQQQQRELQLRNTQQQGQEEQQKKQTQQQLPNDPPWQQQRHHKQHAARPQHHTEQQLIKQPVKQDEHVPRQRQPQQRQGSEDTFKPDVIQICGLCWKNGQKYSRSTTRPDYCAAPGLCHQWEHEHIFVAMPEKRVIRQPPNVSSEYKLCRRVKTRRHCFFDRCTFAHSEVELRVWQWLKEHNVELSSAAKKCDSTATRLPPESTTKHLAPNQPLPRVVALPQTYSCPFCGVCCNSGIQFDIHRASKKHKENINSDKEQQWNYRHPPLDRRVEDYRLCPRLSSRTCNWSDCPQEYNMCPNAHSEEELDEWKRRRRHKWEKRRQAKMSNLYSYMDNLLEEIKTSECETSVLADSVVGIAIECDKDLTQLTEDKGGHKKDLKLQRVALLHSNGRSYFHLERDQAEKDADCQLLGEDDLDQSTGIYLVRVHFQAEVFGSFAQTVVFDFGKRPIISRKLRIDIASRRQLDTIQKYRKHLEFKRWTEDNSTIRRFPRMISVESDEQELLKKYRPPRSSDEIITYDMLSSPLSRENYVRKMHKLIELEDLERSQIVSSYCSDSTLHTVKYIDGDCFVNAPEGQMFAWLDLPETLSKDTPAGRLIIMAVSNVLLRDKNTKPVVYEGLILTKEDFNFEGRTEDKLYICLSKSCIDTWKLKPDTEREIEMQFVFNRLTFCKWHLILDELDSLDILYPKVNRVQSFGTTDYQLQERERHLNQQQERVVNSILNSEKVGNLPIIVYGPFGTGKTETLALAVKLLVKEKPEESRILICTHSNSAADLYIQKYFDPFVKDTSVGVLRLYQTERRLNTISDVIRPYCNLSQDQRHLLIPSADVIVQKHIIVSTFSAAFSLVKMKRLKGHFTHIIIDEAAQALQCEILIPLALATHQTCVVLAGDHKQMRQEVFSSVAKKEHLDRTTEDILKFISSVFYGGSESIIAANKWEDKPMGCSCLNFFMAHGQEKYDSERTSWYNEAEVDEIVTRVQELYEKCPWGTCTESDIGVVATEKAQVDAIRVALRRRHLRNVTVLVPMAVQGQEFKAVFISTVRTKRCNSEQAGSLDLGFLTNTNLLTTVLTRTKFYVGVVGNPETLCTTGTCARIWVKYIQHCQNHGSITPPFDIQEILALNEPTSELPFDIGLNPQIADCDEDMEVDDILFQLIQETQKILPEDVKMFDIREERSPFRMDNITIKERGGIAFPEYKERSKVRVSKKRRLYHSDDCDEEFNSQSSGTDSEDDLAVEDADYSPDDLRRLIQGNPRKYKRCILIFTSAVNIRAKVLDKDDDVQQLAISSRRRCGKALNNDEVCVEVKRLDDEDRIFTSSTKETDEPQMMQGEVVGILKRHISLQYRRFVCTVDESNRGLMIPLNITLPRMKYLTNRERIKKQPKGKIPLYEFAKSRQICFVGYEDVTEDNGEKKLFVVRFLKWERKFLNPLCVVIGVLPLGITMDKGLDILDIEYWLPKSFPAKVKDRVKEMKCHLKKEMGKERSDKRNLNTFTIDPDDSKDLDDALSLEKLSNNHFRIGVHISDVSYYVQLNSEIDKEAMSRGNTFYPTGKDPVPMLPEYLSTNVCSLISDEDRETVSLFIEINNEAECVRSDICRCTIRSRKRLTYKEAEAVLENETISGSNTPDEVIQSIQILYKIASLWRKKRLGDESYFHGLDSDSEDTPKAHHLVQEMMIYGNRLVAEKLLDYYPDCCPLRCQLAPTEAELEKWKLNYSNIASNTFVLKQPFLPKFHVCQCVSECTCIQDTNKEERNIAINLPIWNNVMDSMEREAGDRFQFNIANPDILPEASTALSMLYHIRELSLYTCSGDYPLNMQYHDTLQAKAYTHFTSPIRRYIDIVVHRLIVAMLRNEPCPYTKETISEICRWCTDANRRARAYERDTKVLSEAVLLQTNPRIVHSVVETLSPTDLQLSYLNCKCLPSVERRVKIRSLKLCGEPSFDDRQQMILRWKERIYDAAFQDHSDSKKRPQIQCLNPHRFVGSIPESHWKKLIISVRGQKFKNIMESCLKVTAELKKEKTKKYVDDVNSEQPKMLCNFSLELSRASIIRIQLAAHTRNGLLTPCIQLLNLTPTLDVCIEHQSDPLICFVDVNNRSLVHRRYSTLHQYVAGWQHLVAREAVKASIDDRNSVTIHNVGITWTKNNSDMVATFQLKSSFCEARSILTESTSNDNAGDDNSESIGKVYHSAGDEEDASLNYICVRYSNILAGNINSEGCSAIEDKPTWVGHCLSTGVELDKKAECIRVKMKLFQSGEHIPNSVNFCKKQATIEMIPQLYPSRQENKTLNSIRNNKMELLEAIALNKTVPPFDKSHIENISQFTAEAALRLPKPNRAQKEAIASALRNRFTLIQGPPGTGKTVTGVRLACLLTQFNKTRPNKNDVRPQLLICGPSNDSVDVITGYLSKMGDHCPLMVRVYSVTIEREDFPLPWDYFVTTRQSGYSRDTELTKYALHHMIRDPRECRFAQEIRKMDVRIKEWRDTGKEMSFSEQQMYQKLIFQAKKGVIGRKEIILCTCHTSGSNTMKKATNIKQLIIDENGMCTEPQSMVPIVSAEPEQVILIGDHKQLQPVIKDDGARRLGLGVSLFERYATQAHMLVTQYRMHEAIAAFPSQHFYDNRLECGSEVQKAPSNLRGYWPGGINRPICFVHIVGKEETLTVSTPEGSENSKSNMEEVRAVFSVVFDLVRNRGVRDKDVLILSQYRAQCAKIQQKLNESRISIEVSTVVAAQGRESEVVILSTVRSMPKTAIESNPSQSWMQRHLGFITDEHQINVALTRAKKGHIIIGNKNLLGCHQMWKKLLSHYEGKSAIMDSKDIFQPTDHY</sequence>
<comment type="caution">
    <text evidence="9">The sequence shown here is derived from an EMBL/GenBank/DDBJ whole genome shotgun (WGS) entry which is preliminary data.</text>
</comment>
<dbReference type="GO" id="GO:0008270">
    <property type="term" value="F:zinc ion binding"/>
    <property type="evidence" value="ECO:0007669"/>
    <property type="project" value="UniProtKB-KW"/>
</dbReference>
<evidence type="ECO:0000259" key="8">
    <source>
        <dbReference type="PROSITE" id="PS50103"/>
    </source>
</evidence>
<feature type="compositionally biased region" description="Low complexity" evidence="7">
    <location>
        <begin position="127"/>
        <end position="139"/>
    </location>
</feature>
<feature type="compositionally biased region" description="Polar residues" evidence="7">
    <location>
        <begin position="461"/>
        <end position="474"/>
    </location>
</feature>
<dbReference type="InterPro" id="IPR000571">
    <property type="entry name" value="Znf_CCCH"/>
</dbReference>
<dbReference type="InterPro" id="IPR041679">
    <property type="entry name" value="DNA2/NAM7-like_C"/>
</dbReference>
<evidence type="ECO:0000256" key="6">
    <source>
        <dbReference type="PROSITE-ProRule" id="PRU00723"/>
    </source>
</evidence>
<feature type="region of interest" description="Disordered" evidence="7">
    <location>
        <begin position="354"/>
        <end position="386"/>
    </location>
</feature>
<feature type="compositionally biased region" description="Acidic residues" evidence="7">
    <location>
        <begin position="776"/>
        <end position="789"/>
    </location>
</feature>
<dbReference type="SUPFAM" id="SSF50249">
    <property type="entry name" value="Nucleic acid-binding proteins"/>
    <property type="match status" value="1"/>
</dbReference>
<feature type="domain" description="C3H1-type" evidence="8">
    <location>
        <begin position="1066"/>
        <end position="1093"/>
    </location>
</feature>
<dbReference type="EMBL" id="JAODUP010001027">
    <property type="protein sequence ID" value="KAK2141870.1"/>
    <property type="molecule type" value="Genomic_DNA"/>
</dbReference>
<feature type="compositionally biased region" description="Basic residues" evidence="7">
    <location>
        <begin position="812"/>
        <end position="825"/>
    </location>
</feature>
<feature type="region of interest" description="Disordered" evidence="7">
    <location>
        <begin position="109"/>
        <end position="142"/>
    </location>
</feature>
<keyword evidence="6" id="KW-0479">Metal-binding</keyword>
<name>A0AAD9IX20_9ANNE</name>
<dbReference type="Pfam" id="PF13087">
    <property type="entry name" value="AAA_12"/>
    <property type="match status" value="2"/>
</dbReference>
<dbReference type="InterPro" id="IPR001900">
    <property type="entry name" value="RNase_II/R"/>
</dbReference>
<dbReference type="SUPFAM" id="SSF57667">
    <property type="entry name" value="beta-beta-alpha zinc fingers"/>
    <property type="match status" value="1"/>
</dbReference>
<dbReference type="SMART" id="SM00382">
    <property type="entry name" value="AAA"/>
    <property type="match status" value="2"/>
</dbReference>
<protein>
    <recommendedName>
        <fullName evidence="8">C3H1-type domain-containing protein</fullName>
    </recommendedName>
</protein>
<organism evidence="9 10">
    <name type="scientific">Paralvinella palmiformis</name>
    <dbReference type="NCBI Taxonomy" id="53620"/>
    <lineage>
        <taxon>Eukaryota</taxon>
        <taxon>Metazoa</taxon>
        <taxon>Spiralia</taxon>
        <taxon>Lophotrochozoa</taxon>
        <taxon>Annelida</taxon>
        <taxon>Polychaeta</taxon>
        <taxon>Sedentaria</taxon>
        <taxon>Canalipalpata</taxon>
        <taxon>Terebellida</taxon>
        <taxon>Terebelliformia</taxon>
        <taxon>Alvinellidae</taxon>
        <taxon>Paralvinella</taxon>
    </lineage>
</organism>
<dbReference type="InterPro" id="IPR036236">
    <property type="entry name" value="Znf_C2H2_sf"/>
</dbReference>
<feature type="compositionally biased region" description="Polar residues" evidence="7">
    <location>
        <begin position="791"/>
        <end position="801"/>
    </location>
</feature>
<feature type="compositionally biased region" description="Low complexity" evidence="7">
    <location>
        <begin position="925"/>
        <end position="952"/>
    </location>
</feature>